<sequence>MSRVGGLLPVRSVNGPDNAGYFADGAGPVRDSRPRAGLLSFLNAAHFVTPCGQRRSVGFK</sequence>
<protein>
    <submittedName>
        <fullName evidence="1">Uncharacterized protein</fullName>
    </submittedName>
</protein>
<organism evidence="1 2">
    <name type="scientific">Streptomyces avidinii</name>
    <dbReference type="NCBI Taxonomy" id="1895"/>
    <lineage>
        <taxon>Bacteria</taxon>
        <taxon>Bacillati</taxon>
        <taxon>Actinomycetota</taxon>
        <taxon>Actinomycetes</taxon>
        <taxon>Kitasatosporales</taxon>
        <taxon>Streptomycetaceae</taxon>
        <taxon>Streptomyces</taxon>
    </lineage>
</organism>
<keyword evidence="2" id="KW-1185">Reference proteome</keyword>
<comment type="caution">
    <text evidence="1">The sequence shown here is derived from an EMBL/GenBank/DDBJ whole genome shotgun (WGS) entry which is preliminary data.</text>
</comment>
<gene>
    <name evidence="1" type="ORF">J2Z77_001414</name>
</gene>
<reference evidence="1 2" key="1">
    <citation type="submission" date="2021-03" db="EMBL/GenBank/DDBJ databases">
        <title>Genomic Encyclopedia of Type Strains, Phase IV (KMG-IV): sequencing the most valuable type-strain genomes for metagenomic binning, comparative biology and taxonomic classification.</title>
        <authorList>
            <person name="Goeker M."/>
        </authorList>
    </citation>
    <scope>NUCLEOTIDE SEQUENCE [LARGE SCALE GENOMIC DNA]</scope>
    <source>
        <strain evidence="1 2">DSM 40526</strain>
    </source>
</reference>
<evidence type="ECO:0000313" key="1">
    <source>
        <dbReference type="EMBL" id="MBP2035627.1"/>
    </source>
</evidence>
<dbReference type="Proteomes" id="UP001519310">
    <property type="component" value="Unassembled WGS sequence"/>
</dbReference>
<evidence type="ECO:0000313" key="2">
    <source>
        <dbReference type="Proteomes" id="UP001519310"/>
    </source>
</evidence>
<dbReference type="EMBL" id="JAGGLQ010000002">
    <property type="protein sequence ID" value="MBP2035627.1"/>
    <property type="molecule type" value="Genomic_DNA"/>
</dbReference>
<name>A0ABS4L021_STRAV</name>
<accession>A0ABS4L021</accession>
<proteinExistence type="predicted"/>